<feature type="domain" description="Imm-5-like" evidence="1">
    <location>
        <begin position="6"/>
        <end position="134"/>
    </location>
</feature>
<protein>
    <recommendedName>
        <fullName evidence="1">Imm-5-like domain-containing protein</fullName>
    </recommendedName>
</protein>
<gene>
    <name evidence="2" type="ORF">JOF39_003344</name>
</gene>
<reference evidence="2 3" key="1">
    <citation type="submission" date="2021-03" db="EMBL/GenBank/DDBJ databases">
        <title>Sequencing the genomes of 1000 actinobacteria strains.</title>
        <authorList>
            <person name="Klenk H.-P."/>
        </authorList>
    </citation>
    <scope>NUCLEOTIDE SEQUENCE [LARGE SCALE GENOMIC DNA]</scope>
    <source>
        <strain evidence="2 3">DSM 20168</strain>
    </source>
</reference>
<keyword evidence="3" id="KW-1185">Reference proteome</keyword>
<evidence type="ECO:0000313" key="2">
    <source>
        <dbReference type="EMBL" id="MBP2400263.1"/>
    </source>
</evidence>
<organism evidence="2 3">
    <name type="scientific">Glutamicibacter protophormiae</name>
    <name type="common">Brevibacterium protophormiae</name>
    <dbReference type="NCBI Taxonomy" id="37930"/>
    <lineage>
        <taxon>Bacteria</taxon>
        <taxon>Bacillati</taxon>
        <taxon>Actinomycetota</taxon>
        <taxon>Actinomycetes</taxon>
        <taxon>Micrococcales</taxon>
        <taxon>Micrococcaceae</taxon>
        <taxon>Glutamicibacter</taxon>
    </lineage>
</organism>
<evidence type="ECO:0000259" key="1">
    <source>
        <dbReference type="Pfam" id="PF21805"/>
    </source>
</evidence>
<dbReference type="InterPro" id="IPR048667">
    <property type="entry name" value="Imm5-like"/>
</dbReference>
<dbReference type="Proteomes" id="UP001195422">
    <property type="component" value="Unassembled WGS sequence"/>
</dbReference>
<name>A0ABS4XUT0_GLUPR</name>
<comment type="caution">
    <text evidence="2">The sequence shown here is derived from an EMBL/GenBank/DDBJ whole genome shotgun (WGS) entry which is preliminary data.</text>
</comment>
<accession>A0ABS4XUT0</accession>
<proteinExistence type="predicted"/>
<dbReference type="RefSeq" id="WP_188946547.1">
    <property type="nucleotide sequence ID" value="NZ_BMPH01000001.1"/>
</dbReference>
<dbReference type="EMBL" id="JAGIOJ010000001">
    <property type="protein sequence ID" value="MBP2400263.1"/>
    <property type="molecule type" value="Genomic_DNA"/>
</dbReference>
<sequence>MASIQTLSDTQRRILARWALACAERVVPLYDSDEAGRRVIQEAVARTRAFGEGKADTADQIRKRFAAGKAAKSAGTAAGASAARSVAQAASVAHMGAHALGAAAYAVKAVDLACEDEPKASAAEIRWQVQQLGDRQRMALRELPLLGTDLSGPLGPGLLCTGILGATIRAIQAELG</sequence>
<dbReference type="Pfam" id="PF21805">
    <property type="entry name" value="Imm5_like"/>
    <property type="match status" value="1"/>
</dbReference>
<evidence type="ECO:0000313" key="3">
    <source>
        <dbReference type="Proteomes" id="UP001195422"/>
    </source>
</evidence>